<evidence type="ECO:0000313" key="3">
    <source>
        <dbReference type="Proteomes" id="UP000237271"/>
    </source>
</evidence>
<sequence length="143" mass="16414">MRQPGIAVSAMEKPVSGWLLHGLSTTRSEEHTWVIFHEHRLKQTEDIKSYNGEYLVLIFRVKGMSMLEQVLCYANGLMPRTYVKLENLETLSDAVNIVIANEVTHFIHDARDRQVRHGAKKLNGNAFKHGKSSREIQSKERTL</sequence>
<protein>
    <submittedName>
        <fullName evidence="2">Uncharacterized protein</fullName>
    </submittedName>
</protein>
<dbReference type="EMBL" id="NCKW01001833">
    <property type="protein sequence ID" value="POM79161.1"/>
    <property type="molecule type" value="Genomic_DNA"/>
</dbReference>
<feature type="region of interest" description="Disordered" evidence="1">
    <location>
        <begin position="124"/>
        <end position="143"/>
    </location>
</feature>
<proteinExistence type="predicted"/>
<reference evidence="2 3" key="1">
    <citation type="journal article" date="2017" name="Genome Biol. Evol.">
        <title>Phytophthora megakarya and P. palmivora, closely related causal agents of cacao black pod rot, underwent increases in genome sizes and gene numbers by different mechanisms.</title>
        <authorList>
            <person name="Ali S.S."/>
            <person name="Shao J."/>
            <person name="Lary D.J."/>
            <person name="Kronmiller B."/>
            <person name="Shen D."/>
            <person name="Strem M.D."/>
            <person name="Amoako-Attah I."/>
            <person name="Akrofi A.Y."/>
            <person name="Begoude B.A."/>
            <person name="Ten Hoopen G.M."/>
            <person name="Coulibaly K."/>
            <person name="Kebe B.I."/>
            <person name="Melnick R.L."/>
            <person name="Guiltinan M.J."/>
            <person name="Tyler B.M."/>
            <person name="Meinhardt L.W."/>
            <person name="Bailey B.A."/>
        </authorList>
    </citation>
    <scope>NUCLEOTIDE SEQUENCE [LARGE SCALE GENOMIC DNA]</scope>
    <source>
        <strain evidence="3">sbr112.9</strain>
    </source>
</reference>
<gene>
    <name evidence="2" type="ORF">PHPALM_3228</name>
</gene>
<dbReference type="OrthoDB" id="105920at2759"/>
<dbReference type="Proteomes" id="UP000237271">
    <property type="component" value="Unassembled WGS sequence"/>
</dbReference>
<comment type="caution">
    <text evidence="2">The sequence shown here is derived from an EMBL/GenBank/DDBJ whole genome shotgun (WGS) entry which is preliminary data.</text>
</comment>
<dbReference type="AlphaFoldDB" id="A0A2P4YMY2"/>
<evidence type="ECO:0000256" key="1">
    <source>
        <dbReference type="SAM" id="MobiDB-lite"/>
    </source>
</evidence>
<evidence type="ECO:0000313" key="2">
    <source>
        <dbReference type="EMBL" id="POM79161.1"/>
    </source>
</evidence>
<keyword evidence="3" id="KW-1185">Reference proteome</keyword>
<feature type="compositionally biased region" description="Basic and acidic residues" evidence="1">
    <location>
        <begin position="132"/>
        <end position="143"/>
    </location>
</feature>
<name>A0A2P4YMY2_9STRA</name>
<organism evidence="2 3">
    <name type="scientific">Phytophthora palmivora</name>
    <dbReference type="NCBI Taxonomy" id="4796"/>
    <lineage>
        <taxon>Eukaryota</taxon>
        <taxon>Sar</taxon>
        <taxon>Stramenopiles</taxon>
        <taxon>Oomycota</taxon>
        <taxon>Peronosporomycetes</taxon>
        <taxon>Peronosporales</taxon>
        <taxon>Peronosporaceae</taxon>
        <taxon>Phytophthora</taxon>
    </lineage>
</organism>
<accession>A0A2P4YMY2</accession>